<accession>A0A3P5X581</accession>
<dbReference type="SUPFAM" id="SSF55331">
    <property type="entry name" value="Tautomerase/MIF"/>
    <property type="match status" value="1"/>
</dbReference>
<evidence type="ECO:0000256" key="1">
    <source>
        <dbReference type="ARBA" id="ARBA00006723"/>
    </source>
</evidence>
<dbReference type="InterPro" id="IPR014347">
    <property type="entry name" value="Tautomerase/MIF_sf"/>
</dbReference>
<dbReference type="PANTHER" id="PTHR35530:SF1">
    <property type="entry name" value="2-HYDROXYMUCONATE TAUTOMERASE"/>
    <property type="match status" value="1"/>
</dbReference>
<dbReference type="InterPro" id="IPR004370">
    <property type="entry name" value="4-OT-like_dom"/>
</dbReference>
<dbReference type="AlphaFoldDB" id="A0A3P5X581"/>
<dbReference type="NCBIfam" id="TIGR00013">
    <property type="entry name" value="taut"/>
    <property type="match status" value="1"/>
</dbReference>
<dbReference type="RefSeq" id="WP_124087049.1">
    <property type="nucleotide sequence ID" value="NZ_UXAW01000071.1"/>
</dbReference>
<evidence type="ECO:0000256" key="2">
    <source>
        <dbReference type="ARBA" id="ARBA00023235"/>
    </source>
</evidence>
<feature type="domain" description="4-oxalocrotonate tautomerase-like" evidence="6">
    <location>
        <begin position="2"/>
        <end position="56"/>
    </location>
</feature>
<evidence type="ECO:0000259" key="6">
    <source>
        <dbReference type="Pfam" id="PF01361"/>
    </source>
</evidence>
<dbReference type="EMBL" id="UXAW01000071">
    <property type="protein sequence ID" value="VDC29347.1"/>
    <property type="molecule type" value="Genomic_DNA"/>
</dbReference>
<reference evidence="7 8" key="1">
    <citation type="submission" date="2018-11" db="EMBL/GenBank/DDBJ databases">
        <authorList>
            <person name="Criscuolo A."/>
        </authorList>
    </citation>
    <scope>NUCLEOTIDE SEQUENCE [LARGE SCALE GENOMIC DNA]</scope>
    <source>
        <strain evidence="7">ACIP111625</strain>
    </source>
</reference>
<dbReference type="EC" id="5.3.2.-" evidence="4"/>
<gene>
    <name evidence="7" type="primary">xylH_4</name>
    <name evidence="7" type="ORF">XINFAN_02303</name>
</gene>
<evidence type="ECO:0000313" key="8">
    <source>
        <dbReference type="Proteomes" id="UP000277498"/>
    </source>
</evidence>
<feature type="active site" description="Proton acceptor; via imino nitrogen" evidence="3">
    <location>
        <position position="2"/>
    </location>
</feature>
<dbReference type="Gene3D" id="3.30.429.10">
    <property type="entry name" value="Macrophage Migration Inhibitory Factor"/>
    <property type="match status" value="1"/>
</dbReference>
<dbReference type="InterPro" id="IPR018191">
    <property type="entry name" value="4-OT"/>
</dbReference>
<dbReference type="GO" id="GO:0016853">
    <property type="term" value="F:isomerase activity"/>
    <property type="evidence" value="ECO:0007669"/>
    <property type="project" value="UniProtKB-UniRule"/>
</dbReference>
<comment type="similarity">
    <text evidence="1 4">Belongs to the 4-oxalocrotonate tautomerase family.</text>
</comment>
<evidence type="ECO:0000256" key="5">
    <source>
        <dbReference type="SAM" id="MobiDB-lite"/>
    </source>
</evidence>
<proteinExistence type="inferred from homology"/>
<protein>
    <recommendedName>
        <fullName evidence="4">Tautomerase</fullName>
        <ecNumber evidence="4">5.3.2.-</ecNumber>
    </recommendedName>
</protein>
<evidence type="ECO:0000256" key="4">
    <source>
        <dbReference type="RuleBase" id="RU362032"/>
    </source>
</evidence>
<sequence>MPIIQVHIMEGRTDSQKQAMMRRVTEAVAETLDVRPSAVRIMIHELQSGHFSVAGEPRFAEATASEAGKNGHSGHILHAGEAQS</sequence>
<feature type="region of interest" description="Disordered" evidence="5">
    <location>
        <begin position="62"/>
        <end position="84"/>
    </location>
</feature>
<name>A0A3P5X581_9RHOB</name>
<dbReference type="PANTHER" id="PTHR35530">
    <property type="entry name" value="TAUTOMERASE-RELATED"/>
    <property type="match status" value="1"/>
</dbReference>
<dbReference type="Pfam" id="PF01361">
    <property type="entry name" value="Tautomerase"/>
    <property type="match status" value="1"/>
</dbReference>
<keyword evidence="2 4" id="KW-0413">Isomerase</keyword>
<keyword evidence="8" id="KW-1185">Reference proteome</keyword>
<organism evidence="7 8">
    <name type="scientific">Pseudogemmobacter humi</name>
    <dbReference type="NCBI Taxonomy" id="2483812"/>
    <lineage>
        <taxon>Bacteria</taxon>
        <taxon>Pseudomonadati</taxon>
        <taxon>Pseudomonadota</taxon>
        <taxon>Alphaproteobacteria</taxon>
        <taxon>Rhodobacterales</taxon>
        <taxon>Paracoccaceae</taxon>
        <taxon>Pseudogemmobacter</taxon>
    </lineage>
</organism>
<evidence type="ECO:0000256" key="3">
    <source>
        <dbReference type="PIRSR" id="PIRSR618191-1"/>
    </source>
</evidence>
<evidence type="ECO:0000313" key="7">
    <source>
        <dbReference type="EMBL" id="VDC29347.1"/>
    </source>
</evidence>
<dbReference type="Proteomes" id="UP000277498">
    <property type="component" value="Unassembled WGS sequence"/>
</dbReference>
<dbReference type="OrthoDB" id="8635217at2"/>